<evidence type="ECO:0000256" key="6">
    <source>
        <dbReference type="SAM" id="SignalP"/>
    </source>
</evidence>
<gene>
    <name evidence="9" type="ORF">JF259_04360</name>
</gene>
<evidence type="ECO:0000259" key="8">
    <source>
        <dbReference type="Pfam" id="PF14322"/>
    </source>
</evidence>
<comment type="similarity">
    <text evidence="2">Belongs to the SusD family.</text>
</comment>
<feature type="signal peptide" evidence="6">
    <location>
        <begin position="1"/>
        <end position="22"/>
    </location>
</feature>
<evidence type="ECO:0000313" key="10">
    <source>
        <dbReference type="Proteomes" id="UP000610931"/>
    </source>
</evidence>
<comment type="subcellular location">
    <subcellularLocation>
        <location evidence="1">Cell outer membrane</location>
    </subcellularLocation>
</comment>
<dbReference type="InterPro" id="IPR011990">
    <property type="entry name" value="TPR-like_helical_dom_sf"/>
</dbReference>
<dbReference type="InterPro" id="IPR012944">
    <property type="entry name" value="SusD_RagB_dom"/>
</dbReference>
<dbReference type="SUPFAM" id="SSF48452">
    <property type="entry name" value="TPR-like"/>
    <property type="match status" value="1"/>
</dbReference>
<evidence type="ECO:0000256" key="2">
    <source>
        <dbReference type="ARBA" id="ARBA00006275"/>
    </source>
</evidence>
<proteinExistence type="inferred from homology"/>
<accession>A0A8J7LRL6</accession>
<evidence type="ECO:0000256" key="1">
    <source>
        <dbReference type="ARBA" id="ARBA00004442"/>
    </source>
</evidence>
<keyword evidence="5" id="KW-0998">Cell outer membrane</keyword>
<feature type="domain" description="SusD-like N-terminal" evidence="8">
    <location>
        <begin position="108"/>
        <end position="224"/>
    </location>
</feature>
<comment type="caution">
    <text evidence="9">The sequence shown here is derived from an EMBL/GenBank/DDBJ whole genome shotgun (WGS) entry which is preliminary data.</text>
</comment>
<dbReference type="PROSITE" id="PS51257">
    <property type="entry name" value="PROKAR_LIPOPROTEIN"/>
    <property type="match status" value="1"/>
</dbReference>
<organism evidence="9 10">
    <name type="scientific">Snuella sedimenti</name>
    <dbReference type="NCBI Taxonomy" id="2798802"/>
    <lineage>
        <taxon>Bacteria</taxon>
        <taxon>Pseudomonadati</taxon>
        <taxon>Bacteroidota</taxon>
        <taxon>Flavobacteriia</taxon>
        <taxon>Flavobacteriales</taxon>
        <taxon>Flavobacteriaceae</taxon>
        <taxon>Snuella</taxon>
    </lineage>
</organism>
<dbReference type="GO" id="GO:0009279">
    <property type="term" value="C:cell outer membrane"/>
    <property type="evidence" value="ECO:0007669"/>
    <property type="project" value="UniProtKB-SubCell"/>
</dbReference>
<feature type="chain" id="PRO_5035215478" evidence="6">
    <location>
        <begin position="23"/>
        <end position="599"/>
    </location>
</feature>
<evidence type="ECO:0000256" key="4">
    <source>
        <dbReference type="ARBA" id="ARBA00023136"/>
    </source>
</evidence>
<dbReference type="Pfam" id="PF14322">
    <property type="entry name" value="SusD-like_3"/>
    <property type="match status" value="1"/>
</dbReference>
<evidence type="ECO:0000259" key="7">
    <source>
        <dbReference type="Pfam" id="PF07980"/>
    </source>
</evidence>
<dbReference type="RefSeq" id="WP_199113763.1">
    <property type="nucleotide sequence ID" value="NZ_JAELVQ010000003.1"/>
</dbReference>
<dbReference type="Pfam" id="PF07980">
    <property type="entry name" value="SusD_RagB"/>
    <property type="match status" value="1"/>
</dbReference>
<evidence type="ECO:0000313" key="9">
    <source>
        <dbReference type="EMBL" id="MBJ6367320.1"/>
    </source>
</evidence>
<evidence type="ECO:0000256" key="3">
    <source>
        <dbReference type="ARBA" id="ARBA00022729"/>
    </source>
</evidence>
<keyword evidence="3 6" id="KW-0732">Signal</keyword>
<sequence length="599" mass="67860">MKKIIKYFSLAFVFGLFFTACEDPFSLTPSDIISEDIVFDDMSLVEAFLTEIYNEAPFEINTGQSGNNQNLIMGFGGEARNFAPWQGPFGGAIGRVFDENNGAGALEYWPYDDIREMNVFIEKVPQSTALDQNLATIAVAEARFIRAFTYFEMVKRYGGVPLATKALPVDTPEEDLFIPRNSEKEIYDFIGSEMDAIVDILPSNSLKGRVNRWAALALKSRAMLYAASVAKFGTQQMDGLLGFPASDANGYYQQSLAASREIMQEGPFELYRKVGDPATNFEQLFVDENNNPEAIFVEEWDVDAGKAHSWDYLAHPDGFGWGWNSNFPVYLETLEQFDFIDGSSGKVDRALYDDATPIDPNWYFEQRDPRMHASIFYPGTEWRGTQVYMHRSTVYTDPNSGLRETSTSTSFIIPGSNGWPGSGARRNVFAGNNPTSLLIKKRLDESIGFLTNDTSGSDYLIFRLGEIYLNYVEAAYYLGDPNGDMAATINDLRDRAGMPALSIAEITEDKIRQERRVELAFESHVFWDLRRWRIAVQELDGVVRHRMHFNYDFDNDTYTITIADGDKGRVRSHTERNYYYAFGLEIIADTRIKENPGYN</sequence>
<feature type="domain" description="RagB/SusD" evidence="7">
    <location>
        <begin position="292"/>
        <end position="597"/>
    </location>
</feature>
<protein>
    <submittedName>
        <fullName evidence="9">RagB/SusD family nutrient uptake outer membrane protein</fullName>
    </submittedName>
</protein>
<evidence type="ECO:0000256" key="5">
    <source>
        <dbReference type="ARBA" id="ARBA00023237"/>
    </source>
</evidence>
<dbReference type="InterPro" id="IPR033985">
    <property type="entry name" value="SusD-like_N"/>
</dbReference>
<reference evidence="9" key="1">
    <citation type="submission" date="2020-12" db="EMBL/GenBank/DDBJ databases">
        <title>Snuella sp. nov., isolated from sediment in Incheon.</title>
        <authorList>
            <person name="Kim W."/>
        </authorList>
    </citation>
    <scope>NUCLEOTIDE SEQUENCE</scope>
    <source>
        <strain evidence="9">CAU 1569</strain>
    </source>
</reference>
<dbReference type="AlphaFoldDB" id="A0A8J7LRL6"/>
<keyword evidence="4" id="KW-0472">Membrane</keyword>
<name>A0A8J7LRL6_9FLAO</name>
<dbReference type="Gene3D" id="1.25.40.390">
    <property type="match status" value="1"/>
</dbReference>
<dbReference type="EMBL" id="JAELVQ010000003">
    <property type="protein sequence ID" value="MBJ6367320.1"/>
    <property type="molecule type" value="Genomic_DNA"/>
</dbReference>
<dbReference type="Proteomes" id="UP000610931">
    <property type="component" value="Unassembled WGS sequence"/>
</dbReference>
<keyword evidence="10" id="KW-1185">Reference proteome</keyword>